<dbReference type="GO" id="GO:0005829">
    <property type="term" value="C:cytosol"/>
    <property type="evidence" value="ECO:0007669"/>
    <property type="project" value="UniProtKB-ARBA"/>
</dbReference>
<dbReference type="SUPFAM" id="SSF46915">
    <property type="entry name" value="Polynucleotide phosphorylase/guanosine pentaphosphate synthase (PNPase/GPSI), domain 3"/>
    <property type="match status" value="1"/>
</dbReference>
<dbReference type="SUPFAM" id="SSF55666">
    <property type="entry name" value="Ribonuclease PH domain 2-like"/>
    <property type="match status" value="2"/>
</dbReference>
<dbReference type="FunFam" id="3.30.1370.10:FF:000001">
    <property type="entry name" value="Polyribonucleotide nucleotidyltransferase"/>
    <property type="match status" value="1"/>
</dbReference>
<dbReference type="HAMAP" id="MF_01595">
    <property type="entry name" value="PNPase"/>
    <property type="match status" value="1"/>
</dbReference>
<dbReference type="SMART" id="SM00316">
    <property type="entry name" value="S1"/>
    <property type="match status" value="1"/>
</dbReference>
<dbReference type="CDD" id="cd11364">
    <property type="entry name" value="RNase_PH_PNPase_2"/>
    <property type="match status" value="1"/>
</dbReference>
<dbReference type="GO" id="GO:0004654">
    <property type="term" value="F:polyribonucleotide nucleotidyltransferase activity"/>
    <property type="evidence" value="ECO:0007669"/>
    <property type="project" value="UniProtKB-UniRule"/>
</dbReference>
<dbReference type="SUPFAM" id="SSF54211">
    <property type="entry name" value="Ribosomal protein S5 domain 2-like"/>
    <property type="match status" value="2"/>
</dbReference>
<dbReference type="PANTHER" id="PTHR11252:SF0">
    <property type="entry name" value="POLYRIBONUCLEOTIDE NUCLEOTIDYLTRANSFERASE 1, MITOCHONDRIAL"/>
    <property type="match status" value="1"/>
</dbReference>
<dbReference type="EMBL" id="LBFI01000031">
    <property type="protein sequence ID" value="KKM45832.1"/>
    <property type="molecule type" value="Genomic_DNA"/>
</dbReference>
<sequence length="753" mass="80084">MEGPEITFAEAVLDNGSYGTRTVRFETGRLAQQAQGAVAAYLDEDTMLLSATSASKNPKDTFDFFPLTVDVEERSYAAGKIPGSFFRREGRPSTEAILVCRLIDRPLRPSFVEGLRNEVQIVITVLSIAPDEFYDALAINAASASTQISGLPFSGPIAGVRLALMSDGSGRDQWIAFPKASQLENAVFDLTVAGQVVTAEDGSSDVAIMMVEAEATESAWKLIKAGATKPSEAVVAEGLEAAKPFLRSLVDAQAQLSAATAKPVKDYPVFLPYTQETYDAVAELSHGELVRVYQIADKVERQDADDALKARVKEQIAERVASGQLPAEASNQFGAAYKAVTKLVVRSRILRDGVRIDGRGLADIRPLDAEVQVIPRVHGSAIFQRGETQILGVTTLNMLKMEQQIDSLSPVTHKRYLHHYNFPPYSTGETGRVGSPKRREIGHGFLAERALVPVLPGREEFPYAIRQVSEALSSNGSTSMGSVCASTLSLLNAGVPLRAPVAGIAMGLVSDVIDGQTRYAALTDILGAEDALGDMDFKVAGTAEFVTAIQLDTKLDGIPSSVLDAALTQAKDARTTILAVLTAAIDQPDEMAPTAPRVISVQIPADKIGELIGPKGKTINAIQDQTGADISIEEDGTVYIGAVDGPSAEAARAQVNAIANPTNPEIGEQFLGTVVKLATFGAFVSLLPGKDGLLHISEVRKLAGGKRVENVEDVLGVGQKLLVQITKIDDRGKLSLSPVVADEVETAVSIVIE</sequence>
<evidence type="ECO:0000256" key="4">
    <source>
        <dbReference type="ARBA" id="ARBA00022695"/>
    </source>
</evidence>
<keyword evidence="7 8" id="KW-0694">RNA-binding</keyword>
<organism evidence="10 12">
    <name type="scientific">Rathayibacter toxicus</name>
    <dbReference type="NCBI Taxonomy" id="145458"/>
    <lineage>
        <taxon>Bacteria</taxon>
        <taxon>Bacillati</taxon>
        <taxon>Actinomycetota</taxon>
        <taxon>Actinomycetes</taxon>
        <taxon>Micrococcales</taxon>
        <taxon>Microbacteriaceae</taxon>
        <taxon>Rathayibacter</taxon>
    </lineage>
</organism>
<dbReference type="InterPro" id="IPR012340">
    <property type="entry name" value="NA-bd_OB-fold"/>
</dbReference>
<accession>A0A0C5BGQ1</accession>
<dbReference type="GeneID" id="93667484"/>
<dbReference type="OrthoDB" id="9804305at2"/>
<dbReference type="InterPro" id="IPR020568">
    <property type="entry name" value="Ribosomal_Su5_D2-typ_SF"/>
</dbReference>
<keyword evidence="12" id="KW-1185">Reference proteome</keyword>
<comment type="catalytic activity">
    <reaction evidence="8">
        <text>RNA(n+1) + phosphate = RNA(n) + a ribonucleoside 5'-diphosphate</text>
        <dbReference type="Rhea" id="RHEA:22096"/>
        <dbReference type="Rhea" id="RHEA-COMP:14527"/>
        <dbReference type="Rhea" id="RHEA-COMP:17342"/>
        <dbReference type="ChEBI" id="CHEBI:43474"/>
        <dbReference type="ChEBI" id="CHEBI:57930"/>
        <dbReference type="ChEBI" id="CHEBI:140395"/>
        <dbReference type="EC" id="2.7.7.8"/>
    </reaction>
</comment>
<dbReference type="SUPFAM" id="SSF50249">
    <property type="entry name" value="Nucleic acid-binding proteins"/>
    <property type="match status" value="1"/>
</dbReference>
<dbReference type="InterPro" id="IPR012162">
    <property type="entry name" value="PNPase"/>
</dbReference>
<keyword evidence="2 8" id="KW-0963">Cytoplasm</keyword>
<dbReference type="AlphaFoldDB" id="A0A0C5BGQ1"/>
<dbReference type="GO" id="GO:0006396">
    <property type="term" value="P:RNA processing"/>
    <property type="evidence" value="ECO:0007669"/>
    <property type="project" value="InterPro"/>
</dbReference>
<dbReference type="KEGG" id="rtc:APU90_02060"/>
<protein>
    <recommendedName>
        <fullName evidence="8">Polyribonucleotide nucleotidyltransferase</fullName>
        <ecNumber evidence="8">2.7.7.8</ecNumber>
    </recommendedName>
    <alternativeName>
        <fullName evidence="8">Polynucleotide phosphorylase</fullName>
        <shortName evidence="8">PNPase</shortName>
    </alternativeName>
</protein>
<comment type="caution">
    <text evidence="10">The sequence shown here is derived from an EMBL/GenBank/DDBJ whole genome shotgun (WGS) entry which is preliminary data.</text>
</comment>
<dbReference type="PROSITE" id="PS50084">
    <property type="entry name" value="KH_TYPE_1"/>
    <property type="match status" value="1"/>
</dbReference>
<feature type="domain" description="S1 motif" evidence="9">
    <location>
        <begin position="667"/>
        <end position="739"/>
    </location>
</feature>
<dbReference type="GO" id="GO:0000287">
    <property type="term" value="F:magnesium ion binding"/>
    <property type="evidence" value="ECO:0007669"/>
    <property type="project" value="UniProtKB-UniRule"/>
</dbReference>
<feature type="binding site" evidence="8">
    <location>
        <position position="530"/>
    </location>
    <ligand>
        <name>Mg(2+)</name>
        <dbReference type="ChEBI" id="CHEBI:18420"/>
    </ligand>
</feature>
<feature type="binding site" evidence="8">
    <location>
        <position position="536"/>
    </location>
    <ligand>
        <name>Mg(2+)</name>
        <dbReference type="ChEBI" id="CHEBI:18420"/>
    </ligand>
</feature>
<keyword evidence="4 8" id="KW-0548">Nucleotidyltransferase</keyword>
<dbReference type="EMBL" id="PSWU01000006">
    <property type="protein sequence ID" value="PPI15664.1"/>
    <property type="molecule type" value="Genomic_DNA"/>
</dbReference>
<evidence type="ECO:0000256" key="6">
    <source>
        <dbReference type="ARBA" id="ARBA00022842"/>
    </source>
</evidence>
<dbReference type="GO" id="GO:0006402">
    <property type="term" value="P:mRNA catabolic process"/>
    <property type="evidence" value="ECO:0007669"/>
    <property type="project" value="UniProtKB-UniRule"/>
</dbReference>
<dbReference type="GO" id="GO:0000175">
    <property type="term" value="F:3'-5'-RNA exonuclease activity"/>
    <property type="evidence" value="ECO:0007669"/>
    <property type="project" value="TreeGrafter"/>
</dbReference>
<dbReference type="RefSeq" id="WP_027692104.1">
    <property type="nucleotide sequence ID" value="NZ_CP010848.1"/>
</dbReference>
<evidence type="ECO:0000313" key="10">
    <source>
        <dbReference type="EMBL" id="KKM45832.1"/>
    </source>
</evidence>
<dbReference type="InterPro" id="IPR036345">
    <property type="entry name" value="ExoRNase_PH_dom2_sf"/>
</dbReference>
<name>A0A0C5BGQ1_9MICO</name>
<comment type="cofactor">
    <cofactor evidence="8">
        <name>Mg(2+)</name>
        <dbReference type="ChEBI" id="CHEBI:18420"/>
    </cofactor>
</comment>
<gene>
    <name evidence="8" type="primary">pnp</name>
    <name evidence="11" type="ORF">C5C51_04195</name>
    <name evidence="10" type="ORF">VT73_05455</name>
</gene>
<dbReference type="SMART" id="SM00322">
    <property type="entry name" value="KH"/>
    <property type="match status" value="1"/>
</dbReference>
<comment type="subcellular location">
    <subcellularLocation>
        <location evidence="8">Cytoplasm</location>
    </subcellularLocation>
</comment>
<dbReference type="InterPro" id="IPR004088">
    <property type="entry name" value="KH_dom_type_1"/>
</dbReference>
<dbReference type="GO" id="GO:0003723">
    <property type="term" value="F:RNA binding"/>
    <property type="evidence" value="ECO:0007669"/>
    <property type="project" value="UniProtKB-UniRule"/>
</dbReference>
<dbReference type="FunFam" id="3.30.230.70:FF:000001">
    <property type="entry name" value="Polyribonucleotide nucleotidyltransferase"/>
    <property type="match status" value="1"/>
</dbReference>
<dbReference type="Gene3D" id="3.30.1370.10">
    <property type="entry name" value="K Homology domain, type 1"/>
    <property type="match status" value="1"/>
</dbReference>
<dbReference type="InterPro" id="IPR001247">
    <property type="entry name" value="ExoRNase_PH_dom1"/>
</dbReference>
<evidence type="ECO:0000313" key="13">
    <source>
        <dbReference type="Proteomes" id="UP000237966"/>
    </source>
</evidence>
<dbReference type="FunFam" id="2.40.50.140:FF:000069">
    <property type="entry name" value="Polyribonucleotide nucleotidyltransferase"/>
    <property type="match status" value="1"/>
</dbReference>
<dbReference type="PATRIC" id="fig|145458.7.peg.1022"/>
<dbReference type="Proteomes" id="UP000052979">
    <property type="component" value="Unassembled WGS sequence"/>
</dbReference>
<evidence type="ECO:0000259" key="9">
    <source>
        <dbReference type="PROSITE" id="PS50126"/>
    </source>
</evidence>
<reference evidence="11 13" key="2">
    <citation type="submission" date="2018-02" db="EMBL/GenBank/DDBJ databases">
        <title>Bacteriophage NCPPB3778 and a type I-E CRISPR drive the evolution of the US Biological Select Agent, Rathayibacter toxicus.</title>
        <authorList>
            <person name="Davis E.W.II."/>
            <person name="Tabima J.F."/>
            <person name="Weisberg A.J."/>
            <person name="Lopes L.D."/>
            <person name="Wiseman M.S."/>
            <person name="Wiseman M.S."/>
            <person name="Pupko T."/>
            <person name="Belcher M.S."/>
            <person name="Sechler A.J."/>
            <person name="Tancos M.A."/>
            <person name="Schroeder B.K."/>
            <person name="Murray T.D."/>
            <person name="Luster D.G."/>
            <person name="Schneider W.L."/>
            <person name="Rogers E."/>
            <person name="Andreote F.D."/>
            <person name="Grunwald N.J."/>
            <person name="Putnam M.L."/>
            <person name="Chang J.H."/>
        </authorList>
    </citation>
    <scope>NUCLEOTIDE SEQUENCE [LARGE SCALE GENOMIC DNA]</scope>
    <source>
        <strain evidence="11 13">FH99</strain>
    </source>
</reference>
<dbReference type="Pfam" id="PF03726">
    <property type="entry name" value="PNPase"/>
    <property type="match status" value="1"/>
</dbReference>
<dbReference type="KEGG" id="rtx:TI83_04415"/>
<dbReference type="NCBIfam" id="TIGR02696">
    <property type="entry name" value="pppGpp_PNP"/>
    <property type="match status" value="1"/>
</dbReference>
<evidence type="ECO:0000256" key="5">
    <source>
        <dbReference type="ARBA" id="ARBA00022723"/>
    </source>
</evidence>
<evidence type="ECO:0000313" key="11">
    <source>
        <dbReference type="EMBL" id="PPI15664.1"/>
    </source>
</evidence>
<proteinExistence type="inferred from homology"/>
<dbReference type="InterPro" id="IPR003029">
    <property type="entry name" value="S1_domain"/>
</dbReference>
<dbReference type="PIRSF" id="PIRSF005499">
    <property type="entry name" value="PNPase"/>
    <property type="match status" value="1"/>
</dbReference>
<dbReference type="InterPro" id="IPR004087">
    <property type="entry name" value="KH_dom"/>
</dbReference>
<dbReference type="CDD" id="cd04472">
    <property type="entry name" value="S1_PNPase"/>
    <property type="match status" value="1"/>
</dbReference>
<dbReference type="eggNOG" id="COG1185">
    <property type="taxonomic scope" value="Bacteria"/>
</dbReference>
<keyword evidence="5 8" id="KW-0479">Metal-binding</keyword>
<evidence type="ECO:0000256" key="3">
    <source>
        <dbReference type="ARBA" id="ARBA00022679"/>
    </source>
</evidence>
<evidence type="ECO:0000313" key="12">
    <source>
        <dbReference type="Proteomes" id="UP000052979"/>
    </source>
</evidence>
<dbReference type="InterPro" id="IPR027408">
    <property type="entry name" value="PNPase/RNase_PH_dom_sf"/>
</dbReference>
<dbReference type="EC" id="2.7.7.8" evidence="8"/>
<comment type="function">
    <text evidence="8">Involved in mRNA degradation. Catalyzes the phosphorolysis of single-stranded polyribonucleotides processively in the 3'- to 5'-direction.</text>
</comment>
<evidence type="ECO:0000256" key="1">
    <source>
        <dbReference type="ARBA" id="ARBA00007404"/>
    </source>
</evidence>
<evidence type="ECO:0000256" key="2">
    <source>
        <dbReference type="ARBA" id="ARBA00022490"/>
    </source>
</evidence>
<evidence type="ECO:0000256" key="7">
    <source>
        <dbReference type="ARBA" id="ARBA00022884"/>
    </source>
</evidence>
<dbReference type="InterPro" id="IPR014069">
    <property type="entry name" value="GPSI/PNP"/>
</dbReference>
<dbReference type="Gene3D" id="3.30.230.70">
    <property type="entry name" value="GHMP Kinase, N-terminal domain"/>
    <property type="match status" value="2"/>
</dbReference>
<dbReference type="Pfam" id="PF01138">
    <property type="entry name" value="RNase_PH"/>
    <property type="match status" value="2"/>
</dbReference>
<dbReference type="Gene3D" id="2.40.50.140">
    <property type="entry name" value="Nucleic acid-binding proteins"/>
    <property type="match status" value="1"/>
</dbReference>
<evidence type="ECO:0000256" key="8">
    <source>
        <dbReference type="HAMAP-Rule" id="MF_01595"/>
    </source>
</evidence>
<dbReference type="FunFam" id="3.30.230.70:FF:000002">
    <property type="entry name" value="Polyribonucleotide nucleotidyltransferase"/>
    <property type="match status" value="1"/>
</dbReference>
<keyword evidence="3 8" id="KW-0808">Transferase</keyword>
<reference evidence="10 12" key="1">
    <citation type="submission" date="2015-04" db="EMBL/GenBank/DDBJ databases">
        <title>Draft genome sequence of Rathayibacter toxicus strain FH-142 (AKA 70134 or CS 32), a Western Australian isolate.</title>
        <authorList>
            <consortium name="Consortium for Microbial Forensics and Genomics (microFORGE)"/>
            <person name="Knight B.M."/>
            <person name="Roberts D.P."/>
            <person name="Lin D."/>
            <person name="Hari K."/>
            <person name="Fletcher J."/>
            <person name="Melcher U."/>
            <person name="Blagden T."/>
            <person name="Luster D.G."/>
            <person name="Sechler A.J."/>
            <person name="Schneider W.L."/>
            <person name="Winegar R.A."/>
        </authorList>
    </citation>
    <scope>NUCLEOTIDE SEQUENCE [LARGE SCALE GENOMIC DNA]</scope>
    <source>
        <strain evidence="10 12">FH142</strain>
    </source>
</reference>
<dbReference type="STRING" id="145458.APU90_02060"/>
<dbReference type="Pfam" id="PF00013">
    <property type="entry name" value="KH_1"/>
    <property type="match status" value="1"/>
</dbReference>
<dbReference type="NCBIfam" id="NF008805">
    <property type="entry name" value="PRK11824.1"/>
    <property type="match status" value="1"/>
</dbReference>
<dbReference type="NCBIfam" id="TIGR03591">
    <property type="entry name" value="polynuc_phos"/>
    <property type="match status" value="1"/>
</dbReference>
<dbReference type="PROSITE" id="PS50126">
    <property type="entry name" value="S1"/>
    <property type="match status" value="1"/>
</dbReference>
<dbReference type="InterPro" id="IPR036612">
    <property type="entry name" value="KH_dom_type_1_sf"/>
</dbReference>
<dbReference type="PANTHER" id="PTHR11252">
    <property type="entry name" value="POLYRIBONUCLEOTIDE NUCLEOTIDYLTRANSFERASE"/>
    <property type="match status" value="1"/>
</dbReference>
<comment type="similarity">
    <text evidence="1 8">Belongs to the polyribonucleotide nucleotidyltransferase family.</text>
</comment>
<dbReference type="InterPro" id="IPR015848">
    <property type="entry name" value="PNPase_PH_RNA-bd_bac/org-type"/>
</dbReference>
<keyword evidence="6 8" id="KW-0460">Magnesium</keyword>
<dbReference type="Proteomes" id="UP000237966">
    <property type="component" value="Unassembled WGS sequence"/>
</dbReference>
<dbReference type="Pfam" id="PF00575">
    <property type="entry name" value="S1"/>
    <property type="match status" value="1"/>
</dbReference>
<dbReference type="CDD" id="cd02393">
    <property type="entry name" value="KH-I_PNPase"/>
    <property type="match status" value="1"/>
</dbReference>
<dbReference type="InterPro" id="IPR036456">
    <property type="entry name" value="PNPase_PH_RNA-bd_sf"/>
</dbReference>
<dbReference type="SUPFAM" id="SSF54791">
    <property type="entry name" value="Eukaryotic type KH-domain (KH-domain type I)"/>
    <property type="match status" value="1"/>
</dbReference>